<keyword evidence="3" id="KW-1185">Reference proteome</keyword>
<dbReference type="Proteomes" id="UP000276254">
    <property type="component" value="Plasmid unnamed1"/>
</dbReference>
<sequence length="151" mass="17767">MTVTDKLEAIQQITALKARYFRYADTKEWEKLRALFTPNATMFFPEGQDAPLSRDKSIERIRDFLDGVISIHHGHMPEIEILSDDRASGIWAMEDVVYWPPERARLFNLEHIHGFGHYHEEYVRQNGQWYIQTLKLTRLRLERTPPAVTVA</sequence>
<organism evidence="2 3">
    <name type="scientific">Sphingomonas paeninsulae</name>
    <dbReference type="NCBI Taxonomy" id="2319844"/>
    <lineage>
        <taxon>Bacteria</taxon>
        <taxon>Pseudomonadati</taxon>
        <taxon>Pseudomonadota</taxon>
        <taxon>Alphaproteobacteria</taxon>
        <taxon>Sphingomonadales</taxon>
        <taxon>Sphingomonadaceae</taxon>
        <taxon>Sphingomonas</taxon>
    </lineage>
</organism>
<gene>
    <name evidence="2" type="ORF">D3Y57_03720</name>
</gene>
<feature type="domain" description="SnoaL-like" evidence="1">
    <location>
        <begin position="6"/>
        <end position="134"/>
    </location>
</feature>
<evidence type="ECO:0000259" key="1">
    <source>
        <dbReference type="Pfam" id="PF13577"/>
    </source>
</evidence>
<dbReference type="OrthoDB" id="7851780at2"/>
<dbReference type="InterPro" id="IPR037401">
    <property type="entry name" value="SnoaL-like"/>
</dbReference>
<keyword evidence="2" id="KW-0614">Plasmid</keyword>
<dbReference type="KEGG" id="spha:D3Y57_03720"/>
<name>A0A494T6X5_SPHPE</name>
<reference evidence="2 3" key="1">
    <citation type="submission" date="2018-09" db="EMBL/GenBank/DDBJ databases">
        <title>Sphingomonas peninsula sp. nov., isolated from fildes peninsula, Antarctic soil.</title>
        <authorList>
            <person name="Yingchao G."/>
        </authorList>
    </citation>
    <scope>NUCLEOTIDE SEQUENCE [LARGE SCALE GENOMIC DNA]</scope>
    <source>
        <strain evidence="2 3">YZ-8</strain>
        <plasmid evidence="2 3">unnamed1</plasmid>
    </source>
</reference>
<dbReference type="EMBL" id="CP032828">
    <property type="protein sequence ID" value="AYJ85149.1"/>
    <property type="molecule type" value="Genomic_DNA"/>
</dbReference>
<evidence type="ECO:0000313" key="2">
    <source>
        <dbReference type="EMBL" id="AYJ85149.1"/>
    </source>
</evidence>
<dbReference type="Pfam" id="PF13577">
    <property type="entry name" value="SnoaL_4"/>
    <property type="match status" value="1"/>
</dbReference>
<dbReference type="RefSeq" id="WP_121151453.1">
    <property type="nucleotide sequence ID" value="NZ_CP032828.1"/>
</dbReference>
<proteinExistence type="predicted"/>
<geneLocation type="plasmid" evidence="2">
    <name>unnamed1</name>
</geneLocation>
<protein>
    <submittedName>
        <fullName evidence="2">Nuclear transport factor 2 family protein</fullName>
    </submittedName>
</protein>
<dbReference type="InterPro" id="IPR032710">
    <property type="entry name" value="NTF2-like_dom_sf"/>
</dbReference>
<dbReference type="Gene3D" id="3.10.450.50">
    <property type="match status" value="1"/>
</dbReference>
<evidence type="ECO:0000313" key="3">
    <source>
        <dbReference type="Proteomes" id="UP000276254"/>
    </source>
</evidence>
<accession>A0A494T6X5</accession>
<dbReference type="SUPFAM" id="SSF54427">
    <property type="entry name" value="NTF2-like"/>
    <property type="match status" value="1"/>
</dbReference>
<dbReference type="AlphaFoldDB" id="A0A494T6X5"/>